<comment type="similarity">
    <text evidence="1">Belongs to the CSN12 family.</text>
</comment>
<dbReference type="InterPro" id="IPR000717">
    <property type="entry name" value="PCI_dom"/>
</dbReference>
<dbReference type="InterPro" id="IPR036388">
    <property type="entry name" value="WH-like_DNA-bd_sf"/>
</dbReference>
<dbReference type="InterPro" id="IPR045114">
    <property type="entry name" value="Csn12-like"/>
</dbReference>
<dbReference type="PANTHER" id="PTHR12732">
    <property type="entry name" value="UNCHARACTERIZED PROTEASOME COMPONENT REGION PCI-CONTAINING"/>
    <property type="match status" value="1"/>
</dbReference>
<dbReference type="GO" id="GO:0003690">
    <property type="term" value="F:double-stranded DNA binding"/>
    <property type="evidence" value="ECO:0007669"/>
    <property type="project" value="InterPro"/>
</dbReference>
<dbReference type="GO" id="GO:0003723">
    <property type="term" value="F:RNA binding"/>
    <property type="evidence" value="ECO:0007669"/>
    <property type="project" value="InterPro"/>
</dbReference>
<dbReference type="Proteomes" id="UP000050795">
    <property type="component" value="Unassembled WGS sequence"/>
</dbReference>
<dbReference type="PROSITE" id="PS50250">
    <property type="entry name" value="PCI"/>
    <property type="match status" value="1"/>
</dbReference>
<dbReference type="PANTHER" id="PTHR12732:SF0">
    <property type="entry name" value="PCI DOMAIN-CONTAINING PROTEIN 2"/>
    <property type="match status" value="1"/>
</dbReference>
<proteinExistence type="inferred from homology"/>
<dbReference type="GO" id="GO:0070390">
    <property type="term" value="C:transcription export complex 2"/>
    <property type="evidence" value="ECO:0007669"/>
    <property type="project" value="TreeGrafter"/>
</dbReference>
<protein>
    <recommendedName>
        <fullName evidence="2">CSN12-like protein</fullName>
    </recommendedName>
</protein>
<dbReference type="Gene3D" id="1.10.10.10">
    <property type="entry name" value="Winged helix-like DNA-binding domain superfamily/Winged helix DNA-binding domain"/>
    <property type="match status" value="1"/>
</dbReference>
<evidence type="ECO:0000256" key="1">
    <source>
        <dbReference type="ARBA" id="ARBA00025771"/>
    </source>
</evidence>
<dbReference type="WBParaSite" id="TREG1_63850.1">
    <property type="protein sequence ID" value="TREG1_63850.1"/>
    <property type="gene ID" value="TREG1_63850"/>
</dbReference>
<dbReference type="GO" id="GO:0006368">
    <property type="term" value="P:transcription elongation by RNA polymerase II"/>
    <property type="evidence" value="ECO:0007669"/>
    <property type="project" value="TreeGrafter"/>
</dbReference>
<reference evidence="5" key="2">
    <citation type="submission" date="2023-11" db="UniProtKB">
        <authorList>
            <consortium name="WormBaseParasite"/>
        </authorList>
    </citation>
    <scope>IDENTIFICATION</scope>
</reference>
<organism evidence="4 5">
    <name type="scientific">Trichobilharzia regenti</name>
    <name type="common">Nasal bird schistosome</name>
    <dbReference type="NCBI Taxonomy" id="157069"/>
    <lineage>
        <taxon>Eukaryota</taxon>
        <taxon>Metazoa</taxon>
        <taxon>Spiralia</taxon>
        <taxon>Lophotrochozoa</taxon>
        <taxon>Platyhelminthes</taxon>
        <taxon>Trematoda</taxon>
        <taxon>Digenea</taxon>
        <taxon>Strigeidida</taxon>
        <taxon>Schistosomatoidea</taxon>
        <taxon>Schistosomatidae</taxon>
        <taxon>Trichobilharzia</taxon>
    </lineage>
</organism>
<dbReference type="Pfam" id="PF01399">
    <property type="entry name" value="PCI"/>
    <property type="match status" value="1"/>
</dbReference>
<evidence type="ECO:0000256" key="2">
    <source>
        <dbReference type="ARBA" id="ARBA00033214"/>
    </source>
</evidence>
<name>A0AA85K5M6_TRIRE</name>
<sequence length="136" mass="15446">MYKSNLNHSSTPFSSHFHRTGNLRKMNSALEEHESFFLTCGVYLILEKLKLIVYRSLFKRICHILKTHLLPIEVFTASLHLMGVEDIDPDETECILANLIHEGKIKGYLAHQQQKLVVSKLQAFPPLTSGVASSLK</sequence>
<evidence type="ECO:0000313" key="4">
    <source>
        <dbReference type="Proteomes" id="UP000050795"/>
    </source>
</evidence>
<dbReference type="FunFam" id="1.10.10.10:FF:000146">
    <property type="entry name" value="PCI domain-containing protein 2 homolog"/>
    <property type="match status" value="1"/>
</dbReference>
<dbReference type="AlphaFoldDB" id="A0AA85K5M6"/>
<feature type="domain" description="PCI" evidence="3">
    <location>
        <begin position="1"/>
        <end position="123"/>
    </location>
</feature>
<evidence type="ECO:0000313" key="5">
    <source>
        <dbReference type="WBParaSite" id="TREG1_63850.1"/>
    </source>
</evidence>
<evidence type="ECO:0000259" key="3">
    <source>
        <dbReference type="PROSITE" id="PS50250"/>
    </source>
</evidence>
<accession>A0AA85K5M6</accession>
<keyword evidence="4" id="KW-1185">Reference proteome</keyword>
<dbReference type="GO" id="GO:0016973">
    <property type="term" value="P:poly(A)+ mRNA export from nucleus"/>
    <property type="evidence" value="ECO:0007669"/>
    <property type="project" value="TreeGrafter"/>
</dbReference>
<reference evidence="4" key="1">
    <citation type="submission" date="2022-06" db="EMBL/GenBank/DDBJ databases">
        <authorList>
            <person name="Berger JAMES D."/>
            <person name="Berger JAMES D."/>
        </authorList>
    </citation>
    <scope>NUCLEOTIDE SEQUENCE [LARGE SCALE GENOMIC DNA]</scope>
</reference>
<dbReference type="GO" id="GO:0000973">
    <property type="term" value="P:post-transcriptional tethering of RNA polymerase II gene DNA at nuclear periphery"/>
    <property type="evidence" value="ECO:0007669"/>
    <property type="project" value="TreeGrafter"/>
</dbReference>